<evidence type="ECO:0000256" key="1">
    <source>
        <dbReference type="SAM" id="MobiDB-lite"/>
    </source>
</evidence>
<protein>
    <submittedName>
        <fullName evidence="2">Uncharacterized protein</fullName>
    </submittedName>
</protein>
<accession>U9U5P4</accession>
<reference evidence="2" key="1">
    <citation type="submission" date="2013-07" db="EMBL/GenBank/DDBJ databases">
        <title>The genome of an arbuscular mycorrhizal fungus provides insights into the evolution of the oldest plant symbiosis.</title>
        <authorList>
            <consortium name="DOE Joint Genome Institute"/>
            <person name="Tisserant E."/>
            <person name="Malbreil M."/>
            <person name="Kuo A."/>
            <person name="Kohler A."/>
            <person name="Symeonidi A."/>
            <person name="Balestrini R."/>
            <person name="Charron P."/>
            <person name="Duensing N."/>
            <person name="Frei-dit-Frey N."/>
            <person name="Gianinazzi-Pearson V."/>
            <person name="Gilbert B."/>
            <person name="Handa Y."/>
            <person name="Hijri M."/>
            <person name="Kaul R."/>
            <person name="Kawaguchi M."/>
            <person name="Krajinski F."/>
            <person name="Lammers P."/>
            <person name="Lapierre D."/>
            <person name="Masclaux F.G."/>
            <person name="Murat C."/>
            <person name="Morin E."/>
            <person name="Ndikumana S."/>
            <person name="Pagni M."/>
            <person name="Petitpierre D."/>
            <person name="Requena N."/>
            <person name="Rosikiewicz P."/>
            <person name="Riley R."/>
            <person name="Saito K."/>
            <person name="San Clemente H."/>
            <person name="Shapiro H."/>
            <person name="van Tuinen D."/>
            <person name="Becard G."/>
            <person name="Bonfante P."/>
            <person name="Paszkowski U."/>
            <person name="Shachar-Hill Y."/>
            <person name="Young J.P."/>
            <person name="Sanders I.R."/>
            <person name="Henrissat B."/>
            <person name="Rensing S.A."/>
            <person name="Grigoriev I.V."/>
            <person name="Corradi N."/>
            <person name="Roux C."/>
            <person name="Martin F."/>
        </authorList>
    </citation>
    <scope>NUCLEOTIDE SEQUENCE</scope>
    <source>
        <strain evidence="2">DAOM 197198</strain>
    </source>
</reference>
<evidence type="ECO:0000313" key="2">
    <source>
        <dbReference type="EMBL" id="ESA15690.1"/>
    </source>
</evidence>
<name>U9U5P4_RHIID</name>
<dbReference type="HOGENOM" id="CLU_2251462_0_0_1"/>
<gene>
    <name evidence="2" type="ORF">GLOINDRAFT_23605</name>
</gene>
<dbReference type="AlphaFoldDB" id="U9U5P4"/>
<feature type="compositionally biased region" description="Acidic residues" evidence="1">
    <location>
        <begin position="58"/>
        <end position="77"/>
    </location>
</feature>
<sequence length="104" mass="11763">MIADDEWDLIADLTEVLSIFANATENLEGSKYVTNSMHVPMLMEIIKMVLTDTLYNQDPDEEEDDTFESKDAEEDQDSGLNNKINELTNTSGLLDVVKSRFKTV</sequence>
<dbReference type="EMBL" id="KI281735">
    <property type="protein sequence ID" value="ESA15690.1"/>
    <property type="molecule type" value="Genomic_DNA"/>
</dbReference>
<organism evidence="2">
    <name type="scientific">Rhizophagus irregularis (strain DAOM 181602 / DAOM 197198 / MUCL 43194)</name>
    <name type="common">Arbuscular mycorrhizal fungus</name>
    <name type="synonym">Glomus intraradices</name>
    <dbReference type="NCBI Taxonomy" id="747089"/>
    <lineage>
        <taxon>Eukaryota</taxon>
        <taxon>Fungi</taxon>
        <taxon>Fungi incertae sedis</taxon>
        <taxon>Mucoromycota</taxon>
        <taxon>Glomeromycotina</taxon>
        <taxon>Glomeromycetes</taxon>
        <taxon>Glomerales</taxon>
        <taxon>Glomeraceae</taxon>
        <taxon>Rhizophagus</taxon>
    </lineage>
</organism>
<proteinExistence type="predicted"/>
<feature type="region of interest" description="Disordered" evidence="1">
    <location>
        <begin position="57"/>
        <end position="84"/>
    </location>
</feature>